<dbReference type="InterPro" id="IPR003593">
    <property type="entry name" value="AAA+_ATPase"/>
</dbReference>
<sequence>MFSELPKDYIFDSKNNSTHFGKYDNKNEYARTRFQILADQYFSNTKSAREVQDLDLLSQGISALEQIKDNETKPEIPDKIYRKDSTLSSILRYILPEYKILLGVILTAVGAAAANLLIPVITGQLINVISSSLAKSASDVSSEIPLQLLGDLIAPSKKLFLAFLASSGLTFCHIYFVSLLGETVANRLKIDIFSNIMSKNLDFFESPHHKSSDLVNVLTSDINEFKSALKMIITQGLKSSTLAIGAIIQLYRISPQLTSLLTMTIPVAYLGLWVYGDFLRALQKSIKKWDLIELSVANESINNIKTVKSFCNENIEVSLYDLASKNVADSRVAFGFHFGMFRAFSNFTAGGLLLVVLCYGGHLVSTGDISAGDLMAYVMSVQSAQKAIDSLGVLMGQSLKATTSTFRIIELLPSSGKRSSTSGLILKNGLKGQIRFMDVGFSYPSRPESKVIEHFDLSIDRGQIVALCGLSGSGKSTVASLLCKLHEPTFGNIWIDREYPLAKVDGQWYRSQIGLIDQSPAIFQTSIMENIRYGNINASDDDCVNAAKSANAYDFICSFPDQFNTVLGGGGGSSSGVNLSGGQLQRLAIARAIVRNPKILVLDEATSALDSDSEGLVQKALEKVMLGKTVLIIAHRLSTIRNADKIVVMGKLNGAEKTSPGGKILEVGNHDELMKNKKGIYYKMYNHAAENSSSTID</sequence>
<keyword evidence="13" id="KW-0496">Mitochondrion</keyword>
<keyword evidence="8 21" id="KW-0067">ATP-binding</keyword>
<evidence type="ECO:0000313" key="22">
    <source>
        <dbReference type="Proteomes" id="UP000187455"/>
    </source>
</evidence>
<evidence type="ECO:0000259" key="19">
    <source>
        <dbReference type="PROSITE" id="PS50893"/>
    </source>
</evidence>
<dbReference type="SUPFAM" id="SSF90123">
    <property type="entry name" value="ABC transporter transmembrane region"/>
    <property type="match status" value="1"/>
</dbReference>
<dbReference type="SUPFAM" id="SSF52540">
    <property type="entry name" value="P-loop containing nucleoside triphosphate hydrolases"/>
    <property type="match status" value="1"/>
</dbReference>
<evidence type="ECO:0000256" key="4">
    <source>
        <dbReference type="ARBA" id="ARBA00022538"/>
    </source>
</evidence>
<dbReference type="GO" id="GO:0016887">
    <property type="term" value="F:ATP hydrolysis activity"/>
    <property type="evidence" value="ECO:0007669"/>
    <property type="project" value="InterPro"/>
</dbReference>
<dbReference type="Gene3D" id="3.40.50.300">
    <property type="entry name" value="P-loop containing nucleotide triphosphate hydrolases"/>
    <property type="match status" value="1"/>
</dbReference>
<dbReference type="Proteomes" id="UP000187455">
    <property type="component" value="Unassembled WGS sequence"/>
</dbReference>
<dbReference type="OrthoDB" id="6500128at2759"/>
<dbReference type="Pfam" id="PF00664">
    <property type="entry name" value="ABC_membrane"/>
    <property type="match status" value="1"/>
</dbReference>
<dbReference type="GO" id="GO:0006813">
    <property type="term" value="P:potassium ion transport"/>
    <property type="evidence" value="ECO:0007669"/>
    <property type="project" value="UniProtKB-KW"/>
</dbReference>
<dbReference type="GO" id="GO:0090374">
    <property type="term" value="P:oligopeptide export from mitochondrion"/>
    <property type="evidence" value="ECO:0007669"/>
    <property type="project" value="TreeGrafter"/>
</dbReference>
<keyword evidence="3" id="KW-0813">Transport</keyword>
<keyword evidence="22" id="KW-1185">Reference proteome</keyword>
<evidence type="ECO:0000256" key="15">
    <source>
        <dbReference type="ARBA" id="ARBA00040439"/>
    </source>
</evidence>
<comment type="caution">
    <text evidence="21">The sequence shown here is derived from an EMBL/GenBank/DDBJ whole genome shotgun (WGS) entry which is preliminary data.</text>
</comment>
<protein>
    <recommendedName>
        <fullName evidence="15">Mitochondrial potassium channel ATP-binding subunit</fullName>
    </recommendedName>
    <alternativeName>
        <fullName evidence="17">ATP-binding cassette sub-family B member 8, mitochondrial</fullName>
    </alternativeName>
    <alternativeName>
        <fullName evidence="16">Mitochondrial sulfonylurea-receptor</fullName>
    </alternativeName>
</protein>
<evidence type="ECO:0000256" key="13">
    <source>
        <dbReference type="ARBA" id="ARBA00023128"/>
    </source>
</evidence>
<evidence type="ECO:0000256" key="14">
    <source>
        <dbReference type="ARBA" id="ARBA00023136"/>
    </source>
</evidence>
<evidence type="ECO:0000256" key="7">
    <source>
        <dbReference type="ARBA" id="ARBA00022792"/>
    </source>
</evidence>
<accession>A0A1R0H266</accession>
<dbReference type="GO" id="GO:0015421">
    <property type="term" value="F:ABC-type oligopeptide transporter activity"/>
    <property type="evidence" value="ECO:0007669"/>
    <property type="project" value="TreeGrafter"/>
</dbReference>
<dbReference type="InterPro" id="IPR039421">
    <property type="entry name" value="Type_1_exporter"/>
</dbReference>
<keyword evidence="4" id="KW-0633">Potassium transport</keyword>
<dbReference type="SMART" id="SM00382">
    <property type="entry name" value="AAA"/>
    <property type="match status" value="1"/>
</dbReference>
<dbReference type="PROSITE" id="PS50929">
    <property type="entry name" value="ABC_TM1F"/>
    <property type="match status" value="1"/>
</dbReference>
<evidence type="ECO:0000256" key="10">
    <source>
        <dbReference type="ARBA" id="ARBA00022958"/>
    </source>
</evidence>
<evidence type="ECO:0000256" key="11">
    <source>
        <dbReference type="ARBA" id="ARBA00022989"/>
    </source>
</evidence>
<reference evidence="21 22" key="1">
    <citation type="journal article" date="2016" name="Mol. Biol. Evol.">
        <title>Genome-Wide Survey of Gut Fungi (Harpellales) Reveals the First Horizontally Transferred Ubiquitin Gene from a Mosquito Host.</title>
        <authorList>
            <person name="Wang Y."/>
            <person name="White M.M."/>
            <person name="Kvist S."/>
            <person name="Moncalvo J.M."/>
        </authorList>
    </citation>
    <scope>NUCLEOTIDE SEQUENCE [LARGE SCALE GENOMIC DNA]</scope>
    <source>
        <strain evidence="21 22">ALG-7-W6</strain>
    </source>
</reference>
<evidence type="ECO:0000256" key="1">
    <source>
        <dbReference type="ARBA" id="ARBA00004448"/>
    </source>
</evidence>
<comment type="subcellular location">
    <subcellularLocation>
        <location evidence="1">Mitochondrion inner membrane</location>
        <topology evidence="1">Multi-pass membrane protein</topology>
    </subcellularLocation>
</comment>
<dbReference type="InterPro" id="IPR011527">
    <property type="entry name" value="ABC1_TM_dom"/>
</dbReference>
<evidence type="ECO:0000313" key="21">
    <source>
        <dbReference type="EMBL" id="OLY83242.1"/>
    </source>
</evidence>
<feature type="domain" description="ABC transmembrane type-1" evidence="20">
    <location>
        <begin position="102"/>
        <end position="400"/>
    </location>
</feature>
<dbReference type="PROSITE" id="PS50893">
    <property type="entry name" value="ABC_TRANSPORTER_2"/>
    <property type="match status" value="1"/>
</dbReference>
<keyword evidence="14 18" id="KW-0472">Membrane</keyword>
<evidence type="ECO:0000256" key="9">
    <source>
        <dbReference type="ARBA" id="ARBA00022946"/>
    </source>
</evidence>
<dbReference type="PANTHER" id="PTHR43394">
    <property type="entry name" value="ATP-DEPENDENT PERMEASE MDL1, MITOCHONDRIAL"/>
    <property type="match status" value="1"/>
</dbReference>
<feature type="transmembrane region" description="Helical" evidence="18">
    <location>
        <begin position="100"/>
        <end position="121"/>
    </location>
</feature>
<dbReference type="PANTHER" id="PTHR43394:SF17">
    <property type="entry name" value="MITOCHONDRIAL POTASSIUM CHANNEL ATP-BINDING SUBUNIT"/>
    <property type="match status" value="1"/>
</dbReference>
<keyword evidence="10" id="KW-0630">Potassium</keyword>
<evidence type="ECO:0000256" key="17">
    <source>
        <dbReference type="ARBA" id="ARBA00042968"/>
    </source>
</evidence>
<dbReference type="InterPro" id="IPR017871">
    <property type="entry name" value="ABC_transporter-like_CS"/>
</dbReference>
<dbReference type="CDD" id="cd18574">
    <property type="entry name" value="ABC_6TM_ABCB8_like"/>
    <property type="match status" value="1"/>
</dbReference>
<dbReference type="FunFam" id="3.40.50.300:FF:000218">
    <property type="entry name" value="Multidrug ABC transporter ATP-binding protein"/>
    <property type="match status" value="1"/>
</dbReference>
<keyword evidence="7" id="KW-0999">Mitochondrion inner membrane</keyword>
<dbReference type="InterPro" id="IPR036640">
    <property type="entry name" value="ABC1_TM_sf"/>
</dbReference>
<feature type="transmembrane region" description="Helical" evidence="18">
    <location>
        <begin position="159"/>
        <end position="180"/>
    </location>
</feature>
<feature type="domain" description="ABC transporter" evidence="19">
    <location>
        <begin position="434"/>
        <end position="686"/>
    </location>
</feature>
<evidence type="ECO:0000256" key="16">
    <source>
        <dbReference type="ARBA" id="ARBA00041416"/>
    </source>
</evidence>
<keyword evidence="6" id="KW-0547">Nucleotide-binding</keyword>
<keyword evidence="5 18" id="KW-0812">Transmembrane</keyword>
<evidence type="ECO:0000256" key="6">
    <source>
        <dbReference type="ARBA" id="ARBA00022741"/>
    </source>
</evidence>
<dbReference type="STRING" id="133383.A0A1R0H266"/>
<evidence type="ECO:0000256" key="2">
    <source>
        <dbReference type="ARBA" id="ARBA00005580"/>
    </source>
</evidence>
<dbReference type="Pfam" id="PF00005">
    <property type="entry name" value="ABC_tran"/>
    <property type="match status" value="1"/>
</dbReference>
<evidence type="ECO:0000259" key="20">
    <source>
        <dbReference type="PROSITE" id="PS50929"/>
    </source>
</evidence>
<name>A0A1R0H266_9FUNG</name>
<comment type="similarity">
    <text evidence="2">Belongs to the ABC transporter superfamily. ABCB family. Mitochondrial peptide exporter (TC 3.A.1.212) subfamily.</text>
</comment>
<keyword evidence="12" id="KW-0406">Ion transport</keyword>
<feature type="transmembrane region" description="Helical" evidence="18">
    <location>
        <begin position="257"/>
        <end position="276"/>
    </location>
</feature>
<evidence type="ECO:0000256" key="18">
    <source>
        <dbReference type="SAM" id="Phobius"/>
    </source>
</evidence>
<dbReference type="InterPro" id="IPR003439">
    <property type="entry name" value="ABC_transporter-like_ATP-bd"/>
</dbReference>
<organism evidence="21 22">
    <name type="scientific">Smittium mucronatum</name>
    <dbReference type="NCBI Taxonomy" id="133383"/>
    <lineage>
        <taxon>Eukaryota</taxon>
        <taxon>Fungi</taxon>
        <taxon>Fungi incertae sedis</taxon>
        <taxon>Zoopagomycota</taxon>
        <taxon>Kickxellomycotina</taxon>
        <taxon>Harpellomycetes</taxon>
        <taxon>Harpellales</taxon>
        <taxon>Legeriomycetaceae</taxon>
        <taxon>Smittium</taxon>
    </lineage>
</organism>
<evidence type="ECO:0000256" key="5">
    <source>
        <dbReference type="ARBA" id="ARBA00022692"/>
    </source>
</evidence>
<dbReference type="Gene3D" id="1.20.1560.10">
    <property type="entry name" value="ABC transporter type 1, transmembrane domain"/>
    <property type="match status" value="1"/>
</dbReference>
<dbReference type="AlphaFoldDB" id="A0A1R0H266"/>
<dbReference type="GO" id="GO:0005743">
    <property type="term" value="C:mitochondrial inner membrane"/>
    <property type="evidence" value="ECO:0007669"/>
    <property type="project" value="UniProtKB-SubCell"/>
</dbReference>
<evidence type="ECO:0000256" key="12">
    <source>
        <dbReference type="ARBA" id="ARBA00023065"/>
    </source>
</evidence>
<dbReference type="InterPro" id="IPR027417">
    <property type="entry name" value="P-loop_NTPase"/>
</dbReference>
<keyword evidence="11 18" id="KW-1133">Transmembrane helix</keyword>
<dbReference type="PROSITE" id="PS00211">
    <property type="entry name" value="ABC_TRANSPORTER_1"/>
    <property type="match status" value="1"/>
</dbReference>
<evidence type="ECO:0000256" key="8">
    <source>
        <dbReference type="ARBA" id="ARBA00022840"/>
    </source>
</evidence>
<dbReference type="GO" id="GO:0005524">
    <property type="term" value="F:ATP binding"/>
    <property type="evidence" value="ECO:0007669"/>
    <property type="project" value="UniProtKB-KW"/>
</dbReference>
<dbReference type="EMBL" id="LSSL01000996">
    <property type="protein sequence ID" value="OLY83242.1"/>
    <property type="molecule type" value="Genomic_DNA"/>
</dbReference>
<proteinExistence type="inferred from homology"/>
<evidence type="ECO:0000256" key="3">
    <source>
        <dbReference type="ARBA" id="ARBA00022448"/>
    </source>
</evidence>
<keyword evidence="9" id="KW-0809">Transit peptide</keyword>
<gene>
    <name evidence="21" type="ORF">AYI68_g2621</name>
</gene>